<keyword evidence="4" id="KW-0346">Stress response</keyword>
<comment type="caution">
    <text evidence="8">The sequence shown here is derived from an EMBL/GenBank/DDBJ whole genome shotgun (WGS) entry which is preliminary data.</text>
</comment>
<feature type="region of interest" description="Disordered" evidence="6">
    <location>
        <begin position="450"/>
        <end position="499"/>
    </location>
</feature>
<protein>
    <submittedName>
        <fullName evidence="8">Hsp70 family protein</fullName>
    </submittedName>
</protein>
<keyword evidence="7" id="KW-0472">Membrane</keyword>
<proteinExistence type="inferred from homology"/>
<keyword evidence="9" id="KW-1185">Reference proteome</keyword>
<accession>A0ABN2PTW3</accession>
<evidence type="ECO:0000313" key="9">
    <source>
        <dbReference type="Proteomes" id="UP001501343"/>
    </source>
</evidence>
<feature type="transmembrane region" description="Helical" evidence="7">
    <location>
        <begin position="397"/>
        <end position="417"/>
    </location>
</feature>
<dbReference type="EMBL" id="BAAAOF010000004">
    <property type="protein sequence ID" value="GAA1928911.1"/>
    <property type="molecule type" value="Genomic_DNA"/>
</dbReference>
<gene>
    <name evidence="8" type="ORF">GCM10009775_21200</name>
</gene>
<dbReference type="SUPFAM" id="SSF53067">
    <property type="entry name" value="Actin-like ATPase domain"/>
    <property type="match status" value="2"/>
</dbReference>
<dbReference type="PANTHER" id="PTHR19375">
    <property type="entry name" value="HEAT SHOCK PROTEIN 70KDA"/>
    <property type="match status" value="1"/>
</dbReference>
<dbReference type="PRINTS" id="PR00301">
    <property type="entry name" value="HEATSHOCK70"/>
</dbReference>
<dbReference type="Proteomes" id="UP001501343">
    <property type="component" value="Unassembled WGS sequence"/>
</dbReference>
<dbReference type="InterPro" id="IPR043129">
    <property type="entry name" value="ATPase_NBD"/>
</dbReference>
<dbReference type="Gene3D" id="3.30.420.40">
    <property type="match status" value="2"/>
</dbReference>
<evidence type="ECO:0000256" key="7">
    <source>
        <dbReference type="SAM" id="Phobius"/>
    </source>
</evidence>
<comment type="similarity">
    <text evidence="1">Belongs to the heat shock protein 70 family.</text>
</comment>
<keyword evidence="2" id="KW-0547">Nucleotide-binding</keyword>
<name>A0ABN2PTW3_9MICO</name>
<keyword evidence="7" id="KW-1133">Transmembrane helix</keyword>
<organism evidence="8 9">
    <name type="scientific">Microbacterium aoyamense</name>
    <dbReference type="NCBI Taxonomy" id="344166"/>
    <lineage>
        <taxon>Bacteria</taxon>
        <taxon>Bacillati</taxon>
        <taxon>Actinomycetota</taxon>
        <taxon>Actinomycetes</taxon>
        <taxon>Micrococcales</taxon>
        <taxon>Microbacteriaceae</taxon>
        <taxon>Microbacterium</taxon>
    </lineage>
</organism>
<dbReference type="PROSITE" id="PS01036">
    <property type="entry name" value="HSP70_3"/>
    <property type="match status" value="1"/>
</dbReference>
<evidence type="ECO:0000256" key="6">
    <source>
        <dbReference type="SAM" id="MobiDB-lite"/>
    </source>
</evidence>
<dbReference type="InterPro" id="IPR013126">
    <property type="entry name" value="Hsp_70_fam"/>
</dbReference>
<dbReference type="Pfam" id="PF00012">
    <property type="entry name" value="HSP70"/>
    <property type="match status" value="1"/>
</dbReference>
<evidence type="ECO:0000256" key="1">
    <source>
        <dbReference type="ARBA" id="ARBA00007381"/>
    </source>
</evidence>
<evidence type="ECO:0000256" key="4">
    <source>
        <dbReference type="ARBA" id="ARBA00023016"/>
    </source>
</evidence>
<keyword evidence="3" id="KW-0067">ATP-binding</keyword>
<evidence type="ECO:0000256" key="2">
    <source>
        <dbReference type="ARBA" id="ARBA00022741"/>
    </source>
</evidence>
<dbReference type="InterPro" id="IPR018181">
    <property type="entry name" value="Heat_shock_70_CS"/>
</dbReference>
<dbReference type="Gene3D" id="3.90.640.10">
    <property type="entry name" value="Actin, Chain A, domain 4"/>
    <property type="match status" value="1"/>
</dbReference>
<evidence type="ECO:0000313" key="8">
    <source>
        <dbReference type="EMBL" id="GAA1928911.1"/>
    </source>
</evidence>
<reference evidence="8 9" key="1">
    <citation type="journal article" date="2019" name="Int. J. Syst. Evol. Microbiol.">
        <title>The Global Catalogue of Microorganisms (GCM) 10K type strain sequencing project: providing services to taxonomists for standard genome sequencing and annotation.</title>
        <authorList>
            <consortium name="The Broad Institute Genomics Platform"/>
            <consortium name="The Broad Institute Genome Sequencing Center for Infectious Disease"/>
            <person name="Wu L."/>
            <person name="Ma J."/>
        </authorList>
    </citation>
    <scope>NUCLEOTIDE SEQUENCE [LARGE SCALE GENOMIC DNA]</scope>
    <source>
        <strain evidence="8 9">JCM 14900</strain>
    </source>
</reference>
<evidence type="ECO:0000256" key="5">
    <source>
        <dbReference type="ARBA" id="ARBA00023186"/>
    </source>
</evidence>
<dbReference type="RefSeq" id="WP_248148628.1">
    <property type="nucleotide sequence ID" value="NZ_BAAAOF010000004.1"/>
</dbReference>
<keyword evidence="7" id="KW-0812">Transmembrane</keyword>
<evidence type="ECO:0000256" key="3">
    <source>
        <dbReference type="ARBA" id="ARBA00022840"/>
    </source>
</evidence>
<keyword evidence="5" id="KW-0143">Chaperone</keyword>
<sequence length="499" mass="52524">MSAHFTLAVDVGTSRTAAAIARIASDGRIETESFPLGRRSDTAPSVVFVADGEMLFGDSAERRGIWQPDRLLRDVKRRIGDGVPILVADERFSPEKLYASTVAWVVDTVVEREGSSPDAVAVTVPATWGPHRIALVRAALAREGWADVDVLTEPEAAVRHYEAGHPLSTGGTVGVYDLGGGTFDTAVVRKREDGDLDVLGTPRGLADFGGADIDDLVFHHVLASAEVDDDDLQGGESERLALSALRRDCTDAKEALSFDSEAVIPLLLGARRHTVRIVRSEFEAIVEEELARTVAVLSDALENAHTSASELDAILLTGGSSRIPRVAQKLSEAFERPLLVDTDPKATIARGAARVAAERQVAVEATDVETDAAADAEPPPFPVALAPRRRRFAAGPVIAVAAGALVLVAGIGLSVGLPAPAAPTGDGEPSPAISSTPAPVTADLAEERLRAATEAPTVSIPQQPLPVETPLLEPAPASDRIRNLQDPLAPEPTPTEVEQ</sequence>